<dbReference type="EMBL" id="MFMS01000006">
    <property type="protein sequence ID" value="OGG85620.1"/>
    <property type="molecule type" value="Genomic_DNA"/>
</dbReference>
<dbReference type="Gene3D" id="1.20.5.1030">
    <property type="entry name" value="Preprotein translocase secy subunit"/>
    <property type="match status" value="1"/>
</dbReference>
<accession>A0A1F6FIE0</accession>
<comment type="caution">
    <text evidence="10">The sequence shown here is derived from an EMBL/GenBank/DDBJ whole genome shotgun (WGS) entry which is preliminary data.</text>
</comment>
<dbReference type="Pfam" id="PF00584">
    <property type="entry name" value="SecE"/>
    <property type="match status" value="1"/>
</dbReference>
<dbReference type="GO" id="GO:0065002">
    <property type="term" value="P:intracellular protein transmembrane transport"/>
    <property type="evidence" value="ECO:0007669"/>
    <property type="project" value="UniProtKB-UniRule"/>
</dbReference>
<evidence type="ECO:0000313" key="11">
    <source>
        <dbReference type="Proteomes" id="UP000177395"/>
    </source>
</evidence>
<keyword evidence="4 9" id="KW-0812">Transmembrane</keyword>
<comment type="function">
    <text evidence="9">Essential subunit of the Sec protein translocation channel SecYEG. Clamps together the 2 halves of SecY. May contact the channel plug during translocation.</text>
</comment>
<dbReference type="GO" id="GO:0006605">
    <property type="term" value="P:protein targeting"/>
    <property type="evidence" value="ECO:0007669"/>
    <property type="project" value="UniProtKB-UniRule"/>
</dbReference>
<dbReference type="PANTHER" id="PTHR33910">
    <property type="entry name" value="PROTEIN TRANSLOCASE SUBUNIT SECE"/>
    <property type="match status" value="1"/>
</dbReference>
<dbReference type="Proteomes" id="UP000177395">
    <property type="component" value="Unassembled WGS sequence"/>
</dbReference>
<comment type="subunit">
    <text evidence="9">Component of the Sec protein translocase complex. Heterotrimer consisting of SecY, SecE and SecG subunits. The heterotrimers can form oligomers, although 1 heterotrimer is thought to be able to translocate proteins. Interacts with the ribosome. Interacts with SecDF, and other proteins may be involved. Interacts with SecA.</text>
</comment>
<evidence type="ECO:0000256" key="1">
    <source>
        <dbReference type="ARBA" id="ARBA00004370"/>
    </source>
</evidence>
<keyword evidence="3 9" id="KW-1003">Cell membrane</keyword>
<dbReference type="NCBIfam" id="TIGR00964">
    <property type="entry name" value="secE_bact"/>
    <property type="match status" value="1"/>
</dbReference>
<evidence type="ECO:0000256" key="3">
    <source>
        <dbReference type="ARBA" id="ARBA00022475"/>
    </source>
</evidence>
<dbReference type="HAMAP" id="MF_00422">
    <property type="entry name" value="SecE"/>
    <property type="match status" value="1"/>
</dbReference>
<proteinExistence type="inferred from homology"/>
<evidence type="ECO:0000313" key="10">
    <source>
        <dbReference type="EMBL" id="OGG85620.1"/>
    </source>
</evidence>
<organism evidence="10 11">
    <name type="scientific">Candidatus Kaiserbacteria bacterium RIFOXYB1_FULL_46_14</name>
    <dbReference type="NCBI Taxonomy" id="1798531"/>
    <lineage>
        <taxon>Bacteria</taxon>
        <taxon>Candidatus Kaiseribacteriota</taxon>
    </lineage>
</organism>
<gene>
    <name evidence="9" type="primary">secE</name>
    <name evidence="10" type="ORF">A2392_02540</name>
</gene>
<evidence type="ECO:0000256" key="2">
    <source>
        <dbReference type="ARBA" id="ARBA00022448"/>
    </source>
</evidence>
<evidence type="ECO:0000256" key="9">
    <source>
        <dbReference type="HAMAP-Rule" id="MF_00422"/>
    </source>
</evidence>
<comment type="subcellular location">
    <subcellularLocation>
        <location evidence="9">Cell membrane</location>
        <topology evidence="9">Single-pass membrane protein</topology>
    </subcellularLocation>
    <subcellularLocation>
        <location evidence="1">Membrane</location>
    </subcellularLocation>
</comment>
<dbReference type="PANTHER" id="PTHR33910:SF1">
    <property type="entry name" value="PROTEIN TRANSLOCASE SUBUNIT SECE"/>
    <property type="match status" value="1"/>
</dbReference>
<keyword evidence="7 9" id="KW-0811">Translocation</keyword>
<dbReference type="InterPro" id="IPR038379">
    <property type="entry name" value="SecE_sf"/>
</dbReference>
<evidence type="ECO:0000256" key="6">
    <source>
        <dbReference type="ARBA" id="ARBA00022989"/>
    </source>
</evidence>
<evidence type="ECO:0000256" key="7">
    <source>
        <dbReference type="ARBA" id="ARBA00023010"/>
    </source>
</evidence>
<evidence type="ECO:0000256" key="8">
    <source>
        <dbReference type="ARBA" id="ARBA00023136"/>
    </source>
</evidence>
<reference evidence="10 11" key="1">
    <citation type="journal article" date="2016" name="Nat. Commun.">
        <title>Thousands of microbial genomes shed light on interconnected biogeochemical processes in an aquifer system.</title>
        <authorList>
            <person name="Anantharaman K."/>
            <person name="Brown C.T."/>
            <person name="Hug L.A."/>
            <person name="Sharon I."/>
            <person name="Castelle C.J."/>
            <person name="Probst A.J."/>
            <person name="Thomas B.C."/>
            <person name="Singh A."/>
            <person name="Wilkins M.J."/>
            <person name="Karaoz U."/>
            <person name="Brodie E.L."/>
            <person name="Williams K.H."/>
            <person name="Hubbard S.S."/>
            <person name="Banfield J.F."/>
        </authorList>
    </citation>
    <scope>NUCLEOTIDE SEQUENCE [LARGE SCALE GENOMIC DNA]</scope>
</reference>
<evidence type="ECO:0000256" key="4">
    <source>
        <dbReference type="ARBA" id="ARBA00022692"/>
    </source>
</evidence>
<dbReference type="InterPro" id="IPR005807">
    <property type="entry name" value="SecE_bac"/>
</dbReference>
<dbReference type="AlphaFoldDB" id="A0A1F6FIE0"/>
<dbReference type="STRING" id="1798531.A2392_02540"/>
<dbReference type="GO" id="GO:0043952">
    <property type="term" value="P:protein transport by the Sec complex"/>
    <property type="evidence" value="ECO:0007669"/>
    <property type="project" value="UniProtKB-UniRule"/>
</dbReference>
<keyword evidence="5 9" id="KW-0653">Protein transport</keyword>
<dbReference type="GO" id="GO:0008320">
    <property type="term" value="F:protein transmembrane transporter activity"/>
    <property type="evidence" value="ECO:0007669"/>
    <property type="project" value="UniProtKB-UniRule"/>
</dbReference>
<sequence>MERFSKYLRDTIAEMKHVKWPTTNQAAVYTLLVVVISVVVALTLSGFDYLFTNLLQIAV</sequence>
<protein>
    <recommendedName>
        <fullName evidence="9">Protein translocase subunit SecE</fullName>
    </recommendedName>
</protein>
<dbReference type="GO" id="GO:0005886">
    <property type="term" value="C:plasma membrane"/>
    <property type="evidence" value="ECO:0007669"/>
    <property type="project" value="UniProtKB-SubCell"/>
</dbReference>
<dbReference type="InterPro" id="IPR001901">
    <property type="entry name" value="Translocase_SecE/Sec61-g"/>
</dbReference>
<keyword evidence="2 9" id="KW-0813">Transport</keyword>
<name>A0A1F6FIE0_9BACT</name>
<comment type="similarity">
    <text evidence="9">Belongs to the SecE/SEC61-gamma family.</text>
</comment>
<evidence type="ECO:0000256" key="5">
    <source>
        <dbReference type="ARBA" id="ARBA00022927"/>
    </source>
</evidence>
<dbReference type="GO" id="GO:0009306">
    <property type="term" value="P:protein secretion"/>
    <property type="evidence" value="ECO:0007669"/>
    <property type="project" value="UniProtKB-UniRule"/>
</dbReference>
<keyword evidence="8 9" id="KW-0472">Membrane</keyword>
<feature type="transmembrane region" description="Helical" evidence="9">
    <location>
        <begin position="26"/>
        <end position="47"/>
    </location>
</feature>
<keyword evidence="6 9" id="KW-1133">Transmembrane helix</keyword>